<feature type="binding site" evidence="2">
    <location>
        <position position="42"/>
    </location>
    <ligand>
        <name>substrate</name>
    </ligand>
</feature>
<protein>
    <recommendedName>
        <fullName evidence="2">ATP-dependent dethiobiotin synthetase BioD</fullName>
        <ecNumber evidence="2">6.3.3.3</ecNumber>
    </recommendedName>
    <alternativeName>
        <fullName evidence="2">DTB synthetase</fullName>
        <shortName evidence="2">DTBS</shortName>
    </alternativeName>
    <alternativeName>
        <fullName evidence="2">Dethiobiotin synthase</fullName>
    </alternativeName>
</protein>
<accession>A0ABT9ANA3</accession>
<dbReference type="EMBL" id="JAUQTG010000002">
    <property type="protein sequence ID" value="MDO7855903.1"/>
    <property type="molecule type" value="Genomic_DNA"/>
</dbReference>
<organism evidence="3 4">
    <name type="scientific">Providencia huashanensis</name>
    <dbReference type="NCBI Taxonomy" id="3037798"/>
    <lineage>
        <taxon>Bacteria</taxon>
        <taxon>Pseudomonadati</taxon>
        <taxon>Pseudomonadota</taxon>
        <taxon>Gammaproteobacteria</taxon>
        <taxon>Enterobacterales</taxon>
        <taxon>Morganellaceae</taxon>
        <taxon>Providencia</taxon>
    </lineage>
</organism>
<feature type="binding site" evidence="2">
    <location>
        <position position="116"/>
    </location>
    <ligand>
        <name>Mg(2+)</name>
        <dbReference type="ChEBI" id="CHEBI:18420"/>
    </ligand>
</feature>
<keyword evidence="2 3" id="KW-0436">Ligase</keyword>
<keyword evidence="4" id="KW-1185">Reference proteome</keyword>
<keyword evidence="1 2" id="KW-0093">Biotin biosynthesis</keyword>
<keyword evidence="2" id="KW-0067">ATP-binding</keyword>
<keyword evidence="2" id="KW-0963">Cytoplasm</keyword>
<dbReference type="InterPro" id="IPR027417">
    <property type="entry name" value="P-loop_NTPase"/>
</dbReference>
<comment type="caution">
    <text evidence="3">The sequence shown here is derived from an EMBL/GenBank/DDBJ whole genome shotgun (WGS) entry which is preliminary data.</text>
</comment>
<keyword evidence="2" id="KW-0547">Nucleotide-binding</keyword>
<dbReference type="NCBIfam" id="TIGR00347">
    <property type="entry name" value="bioD"/>
    <property type="match status" value="1"/>
</dbReference>
<dbReference type="CDD" id="cd03109">
    <property type="entry name" value="DTBS"/>
    <property type="match status" value="1"/>
</dbReference>
<evidence type="ECO:0000256" key="2">
    <source>
        <dbReference type="HAMAP-Rule" id="MF_00336"/>
    </source>
</evidence>
<dbReference type="PANTHER" id="PTHR43210:SF5">
    <property type="entry name" value="DETHIOBIOTIN SYNTHETASE"/>
    <property type="match status" value="1"/>
</dbReference>
<comment type="similarity">
    <text evidence="2">Belongs to the dethiobiotin synthetase family.</text>
</comment>
<reference evidence="3" key="2">
    <citation type="journal article" date="2024" name="Int. J. Antimicrob. Agents">
        <title>Identification of a novel Providencia species showing multi-drug-resistant in three patients with hospital-acquired infection.</title>
        <authorList>
            <person name="Yang W."/>
            <person name="Chen J."/>
            <person name="Yang F."/>
            <person name="Ji P."/>
            <person name="Shen S."/>
            <person name="Yin D."/>
            <person name="Hu F."/>
        </authorList>
    </citation>
    <scope>NUCLEOTIDE SEQUENCE</scope>
    <source>
        <strain evidence="3">CRE-138-0111</strain>
    </source>
</reference>
<dbReference type="PIRSF" id="PIRSF006755">
    <property type="entry name" value="DTB_synth"/>
    <property type="match status" value="1"/>
</dbReference>
<reference evidence="3" key="1">
    <citation type="submission" date="2023-07" db="EMBL/GenBank/DDBJ databases">
        <authorList>
            <person name="Yang W."/>
            <person name="Chen J."/>
            <person name="Ji P."/>
            <person name="Hu F."/>
        </authorList>
    </citation>
    <scope>NUCLEOTIDE SEQUENCE</scope>
    <source>
        <strain evidence="3">CRE-138-0111</strain>
    </source>
</reference>
<comment type="cofactor">
    <cofactor evidence="2">
        <name>Mg(2+)</name>
        <dbReference type="ChEBI" id="CHEBI:18420"/>
    </cofactor>
</comment>
<comment type="pathway">
    <text evidence="2">Cofactor biosynthesis; biotin biosynthesis; biotin from 7,8-diaminononanoate: step 1/2.</text>
</comment>
<feature type="binding site" evidence="2">
    <location>
        <begin position="13"/>
        <end position="18"/>
    </location>
    <ligand>
        <name>ATP</name>
        <dbReference type="ChEBI" id="CHEBI:30616"/>
    </ligand>
</feature>
<keyword evidence="2" id="KW-0479">Metal-binding</keyword>
<comment type="catalytic activity">
    <reaction evidence="2">
        <text>(7R,8S)-7,8-diammoniononanoate + CO2 + ATP = (4R,5S)-dethiobiotin + ADP + phosphate + 3 H(+)</text>
        <dbReference type="Rhea" id="RHEA:15805"/>
        <dbReference type="ChEBI" id="CHEBI:15378"/>
        <dbReference type="ChEBI" id="CHEBI:16526"/>
        <dbReference type="ChEBI" id="CHEBI:30616"/>
        <dbReference type="ChEBI" id="CHEBI:43474"/>
        <dbReference type="ChEBI" id="CHEBI:149469"/>
        <dbReference type="ChEBI" id="CHEBI:149473"/>
        <dbReference type="ChEBI" id="CHEBI:456216"/>
        <dbReference type="EC" id="6.3.3.3"/>
    </reaction>
</comment>
<dbReference type="Pfam" id="PF13500">
    <property type="entry name" value="AAA_26"/>
    <property type="match status" value="1"/>
</dbReference>
<comment type="subcellular location">
    <subcellularLocation>
        <location evidence="2">Cytoplasm</location>
    </subcellularLocation>
</comment>
<evidence type="ECO:0000313" key="4">
    <source>
        <dbReference type="Proteomes" id="UP001176478"/>
    </source>
</evidence>
<comment type="function">
    <text evidence="2">Catalyzes a mechanistically unusual reaction, the ATP-dependent insertion of CO2 between the N7 and N8 nitrogen atoms of 7,8-diaminopelargonic acid (DAPA, also called 7,8-diammoniononanoate) to form a ureido ring.</text>
</comment>
<proteinExistence type="inferred from homology"/>
<feature type="binding site" evidence="2">
    <location>
        <begin position="176"/>
        <end position="177"/>
    </location>
    <ligand>
        <name>ATP</name>
        <dbReference type="ChEBI" id="CHEBI:30616"/>
    </ligand>
</feature>
<dbReference type="InterPro" id="IPR004472">
    <property type="entry name" value="DTB_synth_BioD"/>
</dbReference>
<name>A0ABT9ANA3_9GAMM</name>
<dbReference type="SUPFAM" id="SSF52540">
    <property type="entry name" value="P-loop containing nucleoside triphosphate hydrolases"/>
    <property type="match status" value="1"/>
</dbReference>
<feature type="binding site" evidence="2">
    <location>
        <position position="17"/>
    </location>
    <ligand>
        <name>Mg(2+)</name>
        <dbReference type="ChEBI" id="CHEBI:18420"/>
    </ligand>
</feature>
<dbReference type="GO" id="GO:0004141">
    <property type="term" value="F:dethiobiotin synthase activity"/>
    <property type="evidence" value="ECO:0007669"/>
    <property type="project" value="UniProtKB-EC"/>
</dbReference>
<comment type="subunit">
    <text evidence="2">Homodimer.</text>
</comment>
<keyword evidence="2" id="KW-0460">Magnesium</keyword>
<feature type="binding site" evidence="2">
    <location>
        <position position="55"/>
    </location>
    <ligand>
        <name>Mg(2+)</name>
        <dbReference type="ChEBI" id="CHEBI:18420"/>
    </ligand>
</feature>
<feature type="binding site" evidence="2">
    <location>
        <position position="55"/>
    </location>
    <ligand>
        <name>ATP</name>
        <dbReference type="ChEBI" id="CHEBI:30616"/>
    </ligand>
</feature>
<evidence type="ECO:0000256" key="1">
    <source>
        <dbReference type="ARBA" id="ARBA00022756"/>
    </source>
</evidence>
<gene>
    <name evidence="2 3" type="primary">bioD</name>
    <name evidence="3" type="ORF">Q5E86_05870</name>
</gene>
<dbReference type="PANTHER" id="PTHR43210">
    <property type="entry name" value="DETHIOBIOTIN SYNTHETASE"/>
    <property type="match status" value="1"/>
</dbReference>
<sequence length="245" mass="26646">MTKTYFVTGTDTEVGKTVVSCALLQSANCQGVKTAGYKPVASGSEITPHGLRNSDALLLQANSGLTLPYSAVNPIVFEAPTSPHIISDKLQQPIEFSVINKGLQHLQSQADWVLVEGAGGWYTPLSHEQTYADWVIEQQLPVILVVGVKLGCINHALLTMKAIIASGLSVVGWVANEVETPGDYQKQYLETLKHMIKAPCLGVIPHRKDIMGCSLGQFLDLSLLTSWSKILKWWISPYIESDSGL</sequence>
<dbReference type="Proteomes" id="UP001176478">
    <property type="component" value="Unassembled WGS sequence"/>
</dbReference>
<feature type="active site" evidence="2">
    <location>
        <position position="38"/>
    </location>
</feature>
<dbReference type="EC" id="6.3.3.3" evidence="2"/>
<dbReference type="HAMAP" id="MF_00336">
    <property type="entry name" value="BioD"/>
    <property type="match status" value="1"/>
</dbReference>
<comment type="caution">
    <text evidence="2">Lacks conserved residue(s) required for the propagation of feature annotation.</text>
</comment>
<dbReference type="Gene3D" id="3.40.50.300">
    <property type="entry name" value="P-loop containing nucleotide triphosphate hydrolases"/>
    <property type="match status" value="1"/>
</dbReference>
<evidence type="ECO:0000313" key="3">
    <source>
        <dbReference type="EMBL" id="MDO7855903.1"/>
    </source>
</evidence>
<feature type="binding site" evidence="2">
    <location>
        <begin position="116"/>
        <end position="119"/>
    </location>
    <ligand>
        <name>ATP</name>
        <dbReference type="ChEBI" id="CHEBI:30616"/>
    </ligand>
</feature>